<keyword evidence="3" id="KW-1185">Reference proteome</keyword>
<protein>
    <recommendedName>
        <fullName evidence="4">Secreted protein</fullName>
    </recommendedName>
</protein>
<accession>A0AAD7DIF8</accession>
<reference evidence="2" key="1">
    <citation type="submission" date="2023-03" db="EMBL/GenBank/DDBJ databases">
        <title>Massive genome expansion in bonnet fungi (Mycena s.s.) driven by repeated elements and novel gene families across ecological guilds.</title>
        <authorList>
            <consortium name="Lawrence Berkeley National Laboratory"/>
            <person name="Harder C.B."/>
            <person name="Miyauchi S."/>
            <person name="Viragh M."/>
            <person name="Kuo A."/>
            <person name="Thoen E."/>
            <person name="Andreopoulos B."/>
            <person name="Lu D."/>
            <person name="Skrede I."/>
            <person name="Drula E."/>
            <person name="Henrissat B."/>
            <person name="Morin E."/>
            <person name="Kohler A."/>
            <person name="Barry K."/>
            <person name="LaButti K."/>
            <person name="Morin E."/>
            <person name="Salamov A."/>
            <person name="Lipzen A."/>
            <person name="Mereny Z."/>
            <person name="Hegedus B."/>
            <person name="Baldrian P."/>
            <person name="Stursova M."/>
            <person name="Weitz H."/>
            <person name="Taylor A."/>
            <person name="Grigoriev I.V."/>
            <person name="Nagy L.G."/>
            <person name="Martin F."/>
            <person name="Kauserud H."/>
        </authorList>
    </citation>
    <scope>NUCLEOTIDE SEQUENCE</scope>
    <source>
        <strain evidence="2">CBHHK067</strain>
    </source>
</reference>
<name>A0AAD7DIF8_MYCRO</name>
<evidence type="ECO:0008006" key="4">
    <source>
        <dbReference type="Google" id="ProtNLM"/>
    </source>
</evidence>
<dbReference type="AlphaFoldDB" id="A0AAD7DIF8"/>
<feature type="signal peptide" evidence="1">
    <location>
        <begin position="1"/>
        <end position="20"/>
    </location>
</feature>
<dbReference type="EMBL" id="JARKIE010000055">
    <property type="protein sequence ID" value="KAJ7691979.1"/>
    <property type="molecule type" value="Genomic_DNA"/>
</dbReference>
<evidence type="ECO:0000256" key="1">
    <source>
        <dbReference type="SAM" id="SignalP"/>
    </source>
</evidence>
<organism evidence="2 3">
    <name type="scientific">Mycena rosella</name>
    <name type="common">Pink bonnet</name>
    <name type="synonym">Agaricus rosellus</name>
    <dbReference type="NCBI Taxonomy" id="1033263"/>
    <lineage>
        <taxon>Eukaryota</taxon>
        <taxon>Fungi</taxon>
        <taxon>Dikarya</taxon>
        <taxon>Basidiomycota</taxon>
        <taxon>Agaricomycotina</taxon>
        <taxon>Agaricomycetes</taxon>
        <taxon>Agaricomycetidae</taxon>
        <taxon>Agaricales</taxon>
        <taxon>Marasmiineae</taxon>
        <taxon>Mycenaceae</taxon>
        <taxon>Mycena</taxon>
    </lineage>
</organism>
<evidence type="ECO:0000313" key="2">
    <source>
        <dbReference type="EMBL" id="KAJ7691979.1"/>
    </source>
</evidence>
<keyword evidence="1" id="KW-0732">Signal</keyword>
<dbReference type="Proteomes" id="UP001221757">
    <property type="component" value="Unassembled WGS sequence"/>
</dbReference>
<gene>
    <name evidence="2" type="ORF">B0H17DRAFT_551691</name>
</gene>
<proteinExistence type="predicted"/>
<comment type="caution">
    <text evidence="2">The sequence shown here is derived from an EMBL/GenBank/DDBJ whole genome shotgun (WGS) entry which is preliminary data.</text>
</comment>
<evidence type="ECO:0000313" key="3">
    <source>
        <dbReference type="Proteomes" id="UP001221757"/>
    </source>
</evidence>
<sequence>MHAFVFTTCALQFIVNLSSSSSYGIHQNRTDSARNPRRASLMAPKYACSTPHVLSMSYAHPNDCSPRSFESSSETQVSPLNPIRETSVVPPMISNWCWRWYAASIGWLRSEDPAGGVIVSDCFRRARGVAKPVYK</sequence>
<feature type="chain" id="PRO_5041975643" description="Secreted protein" evidence="1">
    <location>
        <begin position="21"/>
        <end position="135"/>
    </location>
</feature>